<dbReference type="EMBL" id="BARV01032929">
    <property type="protein sequence ID" value="GAI39579.1"/>
    <property type="molecule type" value="Genomic_DNA"/>
</dbReference>
<keyword evidence="1" id="KW-0812">Transmembrane</keyword>
<accession>X1Q8K1</accession>
<comment type="caution">
    <text evidence="2">The sequence shown here is derived from an EMBL/GenBank/DDBJ whole genome shotgun (WGS) entry which is preliminary data.</text>
</comment>
<dbReference type="PANTHER" id="PTHR14136">
    <property type="entry name" value="BTB_POZ DOMAIN-CONTAINING PROTEIN KCTD9"/>
    <property type="match status" value="1"/>
</dbReference>
<feature type="non-terminal residue" evidence="2">
    <location>
        <position position="1"/>
    </location>
</feature>
<sequence>RGFDLREVIFRDARFPTHSKRDQEMGANLAGIHLEKADFARAHLERADLRDTHLEGAILWHAHLERATLWNTHLEGANLIGTHLEGANLMGTKFSLDVNLEDVNWGNYILDEEKPGFFDSAVASYRHLKAWYKNAGISDIAAKFYYREMEASRKDAKHWYDRLALEILRVLFGYGERWRRVLISIAVLILLFASIYLVISTFIPNFGTLTPNTFLHSLYYSAVSFTAFGNNHKFMGVLATDGTAISFN</sequence>
<proteinExistence type="predicted"/>
<dbReference type="InterPro" id="IPR051082">
    <property type="entry name" value="Pentapeptide-BTB/POZ_domain"/>
</dbReference>
<dbReference type="PANTHER" id="PTHR14136:SF17">
    <property type="entry name" value="BTB_POZ DOMAIN-CONTAINING PROTEIN KCTD9"/>
    <property type="match status" value="1"/>
</dbReference>
<name>X1Q8K1_9ZZZZ</name>
<dbReference type="Pfam" id="PF00805">
    <property type="entry name" value="Pentapeptide"/>
    <property type="match status" value="2"/>
</dbReference>
<reference evidence="2" key="1">
    <citation type="journal article" date="2014" name="Front. Microbiol.">
        <title>High frequency of phylogenetically diverse reductive dehalogenase-homologous genes in deep subseafloor sedimentary metagenomes.</title>
        <authorList>
            <person name="Kawai M."/>
            <person name="Futagami T."/>
            <person name="Toyoda A."/>
            <person name="Takaki Y."/>
            <person name="Nishi S."/>
            <person name="Hori S."/>
            <person name="Arai W."/>
            <person name="Tsubouchi T."/>
            <person name="Morono Y."/>
            <person name="Uchiyama I."/>
            <person name="Ito T."/>
            <person name="Fujiyama A."/>
            <person name="Inagaki F."/>
            <person name="Takami H."/>
        </authorList>
    </citation>
    <scope>NUCLEOTIDE SEQUENCE</scope>
    <source>
        <strain evidence="2">Expedition CK06-06</strain>
    </source>
</reference>
<keyword evidence="1" id="KW-0472">Membrane</keyword>
<evidence type="ECO:0000256" key="1">
    <source>
        <dbReference type="SAM" id="Phobius"/>
    </source>
</evidence>
<dbReference type="Gene3D" id="2.160.20.80">
    <property type="entry name" value="E3 ubiquitin-protein ligase SopA"/>
    <property type="match status" value="1"/>
</dbReference>
<organism evidence="2">
    <name type="scientific">marine sediment metagenome</name>
    <dbReference type="NCBI Taxonomy" id="412755"/>
    <lineage>
        <taxon>unclassified sequences</taxon>
        <taxon>metagenomes</taxon>
        <taxon>ecological metagenomes</taxon>
    </lineage>
</organism>
<dbReference type="AlphaFoldDB" id="X1Q8K1"/>
<dbReference type="InterPro" id="IPR001646">
    <property type="entry name" value="5peptide_repeat"/>
</dbReference>
<gene>
    <name evidence="2" type="ORF">S06H3_51841</name>
</gene>
<protein>
    <recommendedName>
        <fullName evidence="3">Pentapeptide repeat-containing protein</fullName>
    </recommendedName>
</protein>
<keyword evidence="1" id="KW-1133">Transmembrane helix</keyword>
<feature type="non-terminal residue" evidence="2">
    <location>
        <position position="248"/>
    </location>
</feature>
<evidence type="ECO:0000313" key="2">
    <source>
        <dbReference type="EMBL" id="GAI39579.1"/>
    </source>
</evidence>
<feature type="transmembrane region" description="Helical" evidence="1">
    <location>
        <begin position="181"/>
        <end position="203"/>
    </location>
</feature>
<evidence type="ECO:0008006" key="3">
    <source>
        <dbReference type="Google" id="ProtNLM"/>
    </source>
</evidence>
<dbReference type="SUPFAM" id="SSF141571">
    <property type="entry name" value="Pentapeptide repeat-like"/>
    <property type="match status" value="1"/>
</dbReference>